<dbReference type="InterPro" id="IPR036890">
    <property type="entry name" value="HATPase_C_sf"/>
</dbReference>
<dbReference type="GO" id="GO:0032300">
    <property type="term" value="C:mismatch repair complex"/>
    <property type="evidence" value="ECO:0007669"/>
    <property type="project" value="InterPro"/>
</dbReference>
<dbReference type="Pfam" id="PF13589">
    <property type="entry name" value="HATPase_c_3"/>
    <property type="match status" value="1"/>
</dbReference>
<dbReference type="Pfam" id="PF08676">
    <property type="entry name" value="MutL_C"/>
    <property type="match status" value="1"/>
</dbReference>
<dbReference type="InterPro" id="IPR013507">
    <property type="entry name" value="DNA_mismatch_S5_2-like"/>
</dbReference>
<dbReference type="SMART" id="SM00853">
    <property type="entry name" value="MutL_C"/>
    <property type="match status" value="1"/>
</dbReference>
<dbReference type="Gene3D" id="3.30.230.10">
    <property type="match status" value="1"/>
</dbReference>
<dbReference type="PANTHER" id="PTHR10073">
    <property type="entry name" value="DNA MISMATCH REPAIR PROTEIN MLH, PMS, MUTL"/>
    <property type="match status" value="1"/>
</dbReference>
<dbReference type="NCBIfam" id="TIGR00585">
    <property type="entry name" value="mutl"/>
    <property type="match status" value="1"/>
</dbReference>
<dbReference type="GO" id="GO:0005524">
    <property type="term" value="F:ATP binding"/>
    <property type="evidence" value="ECO:0007669"/>
    <property type="project" value="InterPro"/>
</dbReference>
<comment type="caution">
    <text evidence="5">The sequence shown here is derived from an EMBL/GenBank/DDBJ whole genome shotgun (WGS) entry which is preliminary data.</text>
</comment>
<dbReference type="InterPro" id="IPR038973">
    <property type="entry name" value="MutL/Mlh/Pms-like"/>
</dbReference>
<dbReference type="GO" id="GO:0030983">
    <property type="term" value="F:mismatched DNA binding"/>
    <property type="evidence" value="ECO:0007669"/>
    <property type="project" value="InterPro"/>
</dbReference>
<dbReference type="InterPro" id="IPR002099">
    <property type="entry name" value="MutL/Mlh/PMS"/>
</dbReference>
<organism evidence="5 6">
    <name type="scientific">Photinus pyralis</name>
    <name type="common">Common eastern firefly</name>
    <name type="synonym">Lampyris pyralis</name>
    <dbReference type="NCBI Taxonomy" id="7054"/>
    <lineage>
        <taxon>Eukaryota</taxon>
        <taxon>Metazoa</taxon>
        <taxon>Ecdysozoa</taxon>
        <taxon>Arthropoda</taxon>
        <taxon>Hexapoda</taxon>
        <taxon>Insecta</taxon>
        <taxon>Pterygota</taxon>
        <taxon>Neoptera</taxon>
        <taxon>Endopterygota</taxon>
        <taxon>Coleoptera</taxon>
        <taxon>Polyphaga</taxon>
        <taxon>Elateriformia</taxon>
        <taxon>Elateroidea</taxon>
        <taxon>Lampyridae</taxon>
        <taxon>Lampyrinae</taxon>
        <taxon>Photinus</taxon>
    </lineage>
</organism>
<name>A0A5N4AWF6_PHOPY</name>
<proteinExistence type="inferred from homology"/>
<dbReference type="SUPFAM" id="SSF55874">
    <property type="entry name" value="ATPase domain of HSP90 chaperone/DNA topoisomerase II/histidine kinase"/>
    <property type="match status" value="1"/>
</dbReference>
<dbReference type="Gene3D" id="3.30.1540.20">
    <property type="entry name" value="MutL, C-terminal domain, dimerisation subdomain"/>
    <property type="match status" value="1"/>
</dbReference>
<dbReference type="InterPro" id="IPR037198">
    <property type="entry name" value="MutL_C_sf"/>
</dbReference>
<dbReference type="SUPFAM" id="SSF54211">
    <property type="entry name" value="Ribosomal protein S5 domain 2-like"/>
    <property type="match status" value="1"/>
</dbReference>
<dbReference type="Gene3D" id="3.30.1370.100">
    <property type="entry name" value="MutL, C-terminal domain, regulatory subdomain"/>
    <property type="match status" value="1"/>
</dbReference>
<dbReference type="EMBL" id="VVIM01000002">
    <property type="protein sequence ID" value="KAB0801593.1"/>
    <property type="molecule type" value="Genomic_DNA"/>
</dbReference>
<accession>A0A5N4AWF6</accession>
<evidence type="ECO:0008006" key="7">
    <source>
        <dbReference type="Google" id="ProtNLM"/>
    </source>
</evidence>
<dbReference type="GO" id="GO:0016887">
    <property type="term" value="F:ATP hydrolysis activity"/>
    <property type="evidence" value="ECO:0007669"/>
    <property type="project" value="InterPro"/>
</dbReference>
<dbReference type="InterPro" id="IPR042120">
    <property type="entry name" value="MutL_C_dimsub"/>
</dbReference>
<evidence type="ECO:0000259" key="4">
    <source>
        <dbReference type="SMART" id="SM01340"/>
    </source>
</evidence>
<dbReference type="GO" id="GO:0006298">
    <property type="term" value="P:mismatch repair"/>
    <property type="evidence" value="ECO:0007669"/>
    <property type="project" value="InterPro"/>
</dbReference>
<evidence type="ECO:0000256" key="1">
    <source>
        <dbReference type="ARBA" id="ARBA00006082"/>
    </source>
</evidence>
<dbReference type="InterPro" id="IPR014790">
    <property type="entry name" value="MutL_C"/>
</dbReference>
<keyword evidence="6" id="KW-1185">Reference proteome</keyword>
<dbReference type="Proteomes" id="UP000327044">
    <property type="component" value="Unassembled WGS sequence"/>
</dbReference>
<dbReference type="GO" id="GO:0140664">
    <property type="term" value="F:ATP-dependent DNA damage sensor activity"/>
    <property type="evidence" value="ECO:0007669"/>
    <property type="project" value="InterPro"/>
</dbReference>
<keyword evidence="2" id="KW-0227">DNA damage</keyword>
<dbReference type="InterPro" id="IPR014721">
    <property type="entry name" value="Ribsml_uS5_D2-typ_fold_subgr"/>
</dbReference>
<dbReference type="PANTHER" id="PTHR10073:SF47">
    <property type="entry name" value="DNA MISMATCH REPAIR PROTEIN MLH3"/>
    <property type="match status" value="1"/>
</dbReference>
<reference evidence="5 6" key="1">
    <citation type="journal article" date="2018" name="Elife">
        <title>Firefly genomes illuminate parallel origins of bioluminescence in beetles.</title>
        <authorList>
            <person name="Fallon T.R."/>
            <person name="Lower S.E."/>
            <person name="Chang C.H."/>
            <person name="Bessho-Uehara M."/>
            <person name="Martin G.J."/>
            <person name="Bewick A.J."/>
            <person name="Behringer M."/>
            <person name="Debat H.J."/>
            <person name="Wong I."/>
            <person name="Day J.C."/>
            <person name="Suvorov A."/>
            <person name="Silva C.J."/>
            <person name="Stanger-Hall K.F."/>
            <person name="Hall D.W."/>
            <person name="Schmitz R.J."/>
            <person name="Nelson D.R."/>
            <person name="Lewis S.M."/>
            <person name="Shigenobu S."/>
            <person name="Bybee S.M."/>
            <person name="Larracuente A.M."/>
            <person name="Oba Y."/>
            <person name="Weng J.K."/>
        </authorList>
    </citation>
    <scope>NUCLEOTIDE SEQUENCE [LARGE SCALE GENOMIC DNA]</scope>
    <source>
        <strain evidence="5">1611_PpyrPB1</strain>
        <tissue evidence="5">Whole body</tissue>
    </source>
</reference>
<comment type="similarity">
    <text evidence="1">Belongs to the DNA mismatch repair MutL/HexB family.</text>
</comment>
<dbReference type="SMART" id="SM01340">
    <property type="entry name" value="DNA_mis_repair"/>
    <property type="match status" value="1"/>
</dbReference>
<evidence type="ECO:0000313" key="6">
    <source>
        <dbReference type="Proteomes" id="UP000327044"/>
    </source>
</evidence>
<dbReference type="InterPro" id="IPR020568">
    <property type="entry name" value="Ribosomal_Su5_D2-typ_SF"/>
</dbReference>
<sequence>MDIKSLPQDVRDYLRSGANIQSIAQCITELVLNSLDAKATAIAVRVNLLTFRIQVVDNGIGVSQPNMRVIGLQHMTSKCRSLADLNKIKQYGYRGEALASIAKMSKNVNITSRPKDTENTYSKTYENGKWSKTESVKLRAAQGTTVTVSEFMHNFPVRQKRVNKNFDLEETKKNMEALAIIHPKITFSLRNDGTGNVILQSKQASSVIQAIFNFYPDILINEFVEMKVSKGKISVAGLIYKQSHSSSRLQFLYVNKRPIVSQKIQKLLGSLLHNICLKNEHPVYCLNISCPCTIVDLTLSPRKTMVEFKNWDIILKCLEKGMRATWKDKNLMTTSQHSAIVSKKSVSLNSKFGVSVLEGVVVGKRVKRNDPESEIPLAQSDPSKVVEIDDHGKQQLSSNKHYLRIQGSKKTPAEIQRYCPTVTDSMHDQQKGKGLILNMFLKSTVAFPVNEPDKTNTNIKVNHNTMTMTLYSMKNVIQNSHIIRTSKNKQMVSKCMQTTMMQQEDVQFQSNYHFPIVRTNFTKCAQRTHRSYFVDNNFGNWGQKDIRYDVLNCQYSPYFNRNPEYFIDDSLLGRRSENAHITYDYNATVQQTFWVSPPSYFTRGLTRDERVKGIISPFFKNSLLIQNEDLNKNLQNPFSIRNGKISKMKRNLQFFGKQKPNKANKKGKKQKMHITIPVNRLSPAYEDYQVHINHQEQPETFLPEPIGMQNIPFKLFPEQSKSHKAKPLLQLGPPIELHPNLLSNHELQKIKTHKKRASKKKERKRRKCIPRITSTAVSWISHHNKNRIENTFNRNLCNSNFETINSNMLTTAPIGFRNGPDMFPASIVMHKDKSDENNSFMQCSLPAHSYPLAADKVETIENVEDKTWIFNQNGPVDEEWTLHNFNWEENKYISKHTGNSNSRQSPVFPISNSYYRTVMKDERETKEDNSGNLIYINQQEGKTSICNPQCNDANPAVILENEWMQQEDRVGNKFFINKRTGMTSIFSPKTTNSFKVTKRIDFVPKGSSPALFKTIKFNGSLTPCSKKELLKALIKCHEDELGTIKWSNYIQDGISVSQFFTDLYEEKSKQVVNAIQNVSVAAFPRAMIKTFNNLQPQSFAKDLFLDLDIIGQLDKKFIVTFCQSTQLVILFDQHAVSERIRLENLLKDYKENERFRSTKCNIIAVDVFSGQDLIVLDNFKKYFETLGFLYKIQHKTLEITHMPLCIWSQLKKNDERNLRRLIISLINEQIDGILSTRGISLKKPTVIQNVINMEACRGAIKFGKPLSIQESETLIKELSMCQLPFQCAHGRPTLSPIIDLQHNNTLRDYALKPNLKILKSYQFVKCNF</sequence>
<evidence type="ECO:0000313" key="5">
    <source>
        <dbReference type="EMBL" id="KAB0801593.1"/>
    </source>
</evidence>
<dbReference type="Gene3D" id="3.30.565.10">
    <property type="entry name" value="Histidine kinase-like ATPase, C-terminal domain"/>
    <property type="match status" value="1"/>
</dbReference>
<feature type="domain" description="DNA mismatch repair protein S5" evidence="4">
    <location>
        <begin position="211"/>
        <end position="327"/>
    </location>
</feature>
<dbReference type="InParanoid" id="A0A5N4AWF6"/>
<gene>
    <name evidence="5" type="ORF">PPYR_03779</name>
</gene>
<evidence type="ECO:0000259" key="3">
    <source>
        <dbReference type="SMART" id="SM00853"/>
    </source>
</evidence>
<evidence type="ECO:0000256" key="2">
    <source>
        <dbReference type="ARBA" id="ARBA00022763"/>
    </source>
</evidence>
<dbReference type="Pfam" id="PF01119">
    <property type="entry name" value="DNA_mis_repair"/>
    <property type="match status" value="1"/>
</dbReference>
<dbReference type="OrthoDB" id="429932at2759"/>
<feature type="domain" description="MutL C-terminal dimerisation" evidence="3">
    <location>
        <begin position="1109"/>
        <end position="1266"/>
    </location>
</feature>
<dbReference type="InterPro" id="IPR042121">
    <property type="entry name" value="MutL_C_regsub"/>
</dbReference>
<dbReference type="CDD" id="cd00782">
    <property type="entry name" value="MutL_Trans"/>
    <property type="match status" value="1"/>
</dbReference>
<dbReference type="SUPFAM" id="SSF118116">
    <property type="entry name" value="DNA mismatch repair protein MutL"/>
    <property type="match status" value="1"/>
</dbReference>
<protein>
    <recommendedName>
        <fullName evidence="7">MutL C-terminal dimerisation domain-containing protein</fullName>
    </recommendedName>
</protein>